<dbReference type="AlphaFoldDB" id="A1WTS5"/>
<name>A1WTS5_HALHL</name>
<dbReference type="HOGENOM" id="CLU_424991_0_0_6"/>
<reference evidence="1 2" key="2">
    <citation type="journal article" date="2013" name="Stand. Genomic Sci.">
        <title>Complete genome sequence of Halorhodospira halophila SL1.</title>
        <authorList>
            <person name="Challacombe J.F."/>
            <person name="Majid S."/>
            <person name="Deole R."/>
            <person name="Brettin T.S."/>
            <person name="Bruce D."/>
            <person name="Delano S.F."/>
            <person name="Detter J.C."/>
            <person name="Gleasner C.D."/>
            <person name="Han C.S."/>
            <person name="Misra M."/>
            <person name="Reitenga K.G."/>
            <person name="Mikhailova N."/>
            <person name="Woyke T."/>
            <person name="Pitluck S."/>
            <person name="Nolan M."/>
            <person name="Land M.L."/>
            <person name="Saunders E."/>
            <person name="Tapia R."/>
            <person name="Lapidus A."/>
            <person name="Ivanova N."/>
            <person name="Hoff W.D."/>
        </authorList>
    </citation>
    <scope>NUCLEOTIDE SEQUENCE [LARGE SCALE GENOMIC DNA]</scope>
    <source>
        <strain evidence="2">DSM 244 / SL1</strain>
    </source>
</reference>
<sequence>MTARILRRSLAGLVLLGIPWGSGVAVEWADETVAHSERQAVLVLSGVGVATETFRVTQEYCDHEGECEVRGIEEVTLGQHVPEDVLDGHLDRILSPRVDRILLGPETTQIQTPTQVIETESAFGEGLQAPVGVDPKTYTETMREQLDEKLAAPLAEVISAARDERYEHMSQTEQATFITERARQTGIPAEVLERMSESVRVIGFYTSAAGADWRITKREQEDDDGEEYFDYRSEIRAEVPTGVAVFQFNGERFEVRDVITPVDYPDALNNRGRSGKTTKQESAAWRMDIEPHLISAYRSAFVDNISTLEQLLVEEHADFRYAAPVTEAGLRNVQVPFGDQQNVRPDALVAFYRTIDGEEERIGWGMVRDVGETCLVLPEGERTDSSVRVLARETRIERSDRAEEIPYSGVFLGYGGSYQGNEIELDGEPAGGAGGQAYANLIGSYNLAFTQNAPQRSQWWVHLEGGIGVARGGDVEIDGGEQEINRGFAGRLGLFAERRIYPMGRSYVGLGVGVTGEILRLKHEGEGFEEDDLDINTLHVQPRLTLGAFLTPHTQIQAQAGYAYNVVDGISYDDEHNDADARPEVEFTNGFYAGLQVVHHASFADGLFGGGDEPAERCNELRDDRGSQAAACTPADAIARAFAH</sequence>
<evidence type="ECO:0000313" key="2">
    <source>
        <dbReference type="Proteomes" id="UP000000647"/>
    </source>
</evidence>
<dbReference type="EMBL" id="CP000544">
    <property type="protein sequence ID" value="ABM61087.1"/>
    <property type="molecule type" value="Genomic_DNA"/>
</dbReference>
<keyword evidence="2" id="KW-1185">Reference proteome</keyword>
<dbReference type="OrthoDB" id="5791639at2"/>
<gene>
    <name evidence="1" type="ordered locus">Hhal_0293</name>
</gene>
<reference evidence="2" key="1">
    <citation type="submission" date="2006-12" db="EMBL/GenBank/DDBJ databases">
        <title>Complete sequence of Halorhodospira halophila SL1.</title>
        <authorList>
            <consortium name="US DOE Joint Genome Institute"/>
            <person name="Copeland A."/>
            <person name="Lucas S."/>
            <person name="Lapidus A."/>
            <person name="Barry K."/>
            <person name="Detter J.C."/>
            <person name="Glavina del Rio T."/>
            <person name="Hammon N."/>
            <person name="Israni S."/>
            <person name="Dalin E."/>
            <person name="Tice H."/>
            <person name="Pitluck S."/>
            <person name="Saunders E."/>
            <person name="Brettin T."/>
            <person name="Bruce D."/>
            <person name="Han C."/>
            <person name="Tapia R."/>
            <person name="Schmutz J."/>
            <person name="Larimer F."/>
            <person name="Land M."/>
            <person name="Hauser L."/>
            <person name="Kyrpides N."/>
            <person name="Mikhailova N."/>
            <person name="Hoff W."/>
            <person name="Richardson P."/>
        </authorList>
    </citation>
    <scope>NUCLEOTIDE SEQUENCE [LARGE SCALE GENOMIC DNA]</scope>
    <source>
        <strain evidence="2">DSM 244 / SL1</strain>
    </source>
</reference>
<dbReference type="RefSeq" id="WP_011813110.1">
    <property type="nucleotide sequence ID" value="NC_008789.1"/>
</dbReference>
<proteinExistence type="predicted"/>
<accession>A1WTS5</accession>
<dbReference type="STRING" id="349124.Hhal_0293"/>
<evidence type="ECO:0000313" key="1">
    <source>
        <dbReference type="EMBL" id="ABM61087.1"/>
    </source>
</evidence>
<protein>
    <submittedName>
        <fullName evidence="1">Uncharacterized protein</fullName>
    </submittedName>
</protein>
<dbReference type="Proteomes" id="UP000000647">
    <property type="component" value="Chromosome"/>
</dbReference>
<dbReference type="KEGG" id="hha:Hhal_0293"/>
<organism evidence="1 2">
    <name type="scientific">Halorhodospira halophila (strain DSM 244 / SL1)</name>
    <name type="common">Ectothiorhodospira halophila (strain DSM 244 / SL1)</name>
    <dbReference type="NCBI Taxonomy" id="349124"/>
    <lineage>
        <taxon>Bacteria</taxon>
        <taxon>Pseudomonadati</taxon>
        <taxon>Pseudomonadota</taxon>
        <taxon>Gammaproteobacteria</taxon>
        <taxon>Chromatiales</taxon>
        <taxon>Ectothiorhodospiraceae</taxon>
        <taxon>Halorhodospira</taxon>
    </lineage>
</organism>
<dbReference type="eggNOG" id="ENOG50345ZJ">
    <property type="taxonomic scope" value="Bacteria"/>
</dbReference>